<dbReference type="EMBL" id="VOTZ01000017">
    <property type="protein sequence ID" value="MCQ1539003.1"/>
    <property type="molecule type" value="Genomic_DNA"/>
</dbReference>
<proteinExistence type="predicted"/>
<dbReference type="InterPro" id="IPR018702">
    <property type="entry name" value="DUF2207"/>
</dbReference>
<accession>A0ABD4TLZ3</accession>
<dbReference type="RefSeq" id="WP_255332965.1">
    <property type="nucleotide sequence ID" value="NZ_VOTZ01000017.1"/>
</dbReference>
<evidence type="ECO:0000256" key="1">
    <source>
        <dbReference type="SAM" id="Phobius"/>
    </source>
</evidence>
<comment type="caution">
    <text evidence="4">The sequence shown here is derived from an EMBL/GenBank/DDBJ whole genome shotgun (WGS) entry which is preliminary data.</text>
</comment>
<feature type="transmembrane region" description="Helical" evidence="1">
    <location>
        <begin position="259"/>
        <end position="291"/>
    </location>
</feature>
<keyword evidence="1" id="KW-0812">Transmembrane</keyword>
<dbReference type="Proteomes" id="UP001524383">
    <property type="component" value="Unassembled WGS sequence"/>
</dbReference>
<keyword evidence="1" id="KW-0472">Membrane</keyword>
<organism evidence="4 5">
    <name type="scientific">Methanocalculus taiwanensis</name>
    <dbReference type="NCBI Taxonomy" id="106207"/>
    <lineage>
        <taxon>Archaea</taxon>
        <taxon>Methanobacteriati</taxon>
        <taxon>Methanobacteriota</taxon>
        <taxon>Stenosarchaea group</taxon>
        <taxon>Methanomicrobia</taxon>
        <taxon>Methanomicrobiales</taxon>
        <taxon>Methanocalculaceae</taxon>
        <taxon>Methanocalculus</taxon>
    </lineage>
</organism>
<feature type="domain" description="DUF2207" evidence="2">
    <location>
        <begin position="41"/>
        <end position="230"/>
    </location>
</feature>
<feature type="transmembrane region" description="Helical" evidence="1">
    <location>
        <begin position="466"/>
        <end position="493"/>
    </location>
</feature>
<dbReference type="AlphaFoldDB" id="A0ABD4TLZ3"/>
<keyword evidence="1" id="KW-1133">Transmembrane helix</keyword>
<reference evidence="4 5" key="1">
    <citation type="submission" date="2019-08" db="EMBL/GenBank/DDBJ databases">
        <authorList>
            <person name="Chen S.-C."/>
            <person name="Lai M.-C."/>
            <person name="You Y.-T."/>
        </authorList>
    </citation>
    <scope>NUCLEOTIDE SEQUENCE [LARGE SCALE GENOMIC DNA]</scope>
    <source>
        <strain evidence="4 5">P2F9704a</strain>
    </source>
</reference>
<keyword evidence="5" id="KW-1185">Reference proteome</keyword>
<feature type="transmembrane region" description="Helical" evidence="1">
    <location>
        <begin position="440"/>
        <end position="460"/>
    </location>
</feature>
<gene>
    <name evidence="4" type="ORF">FTO68_08435</name>
</gene>
<evidence type="ECO:0000259" key="2">
    <source>
        <dbReference type="Pfam" id="PF09972"/>
    </source>
</evidence>
<feature type="domain" description="Predicted membrane protein YciQ-like C-terminal" evidence="3">
    <location>
        <begin position="300"/>
        <end position="550"/>
    </location>
</feature>
<name>A0ABD4TLZ3_9EURY</name>
<sequence length="606" mass="67149">MEEKKLIALLVAGTLLLGLSVIGLMGLNPAGALDYSGDLIVESYEVTWQENGALTERYVYSVRSSQEYRMLYRNWNAALIYGEAESGYPHVRFIEGSAPDGAVLYLKEGTSRIHLFEGDNARARSLVSDLAYPNEVGIVYPDYFVPGEYAVEYTYQMVPPVEYDSDAVHINLMFADEHIPYKHVTITLISNKITDVFTHPPTYDITRSEGMVVLTGSSPSNERIEVEFLMSPDAADSVMGVKTYVEGVREKTHSANDSYLLGFFIAGILLVVGKILVILTPFLLLLLYILYGREKQFTVPEYLSTVPDETMPPWQVNLVFNKDAFSSDENGFYATLLDLHRKKKIEIKENPDQKGVRIRLLEEEGDDPYEQRVMNFVTLNSDESGVLDTGYFEAVAERAKKSTADEQIAIRLKENLNSLMTMTDERISGTYAVDGRGTPALLLLGAVGYILIVILAFLFATDTEGMLLAALVLGFIMAVQAGIAVAMPSTLFGHWKDDYYKRKLEWGAFRRFLSDMSMIRKYSPDDLNMWGIWLIYGTALGVGDNVQKAMKELKVDISQSGYYVPTYFWFMGFHSISTFSPPSQAGAGGGGFGAGGGFGGGGAGGR</sequence>
<evidence type="ECO:0000259" key="3">
    <source>
        <dbReference type="Pfam" id="PF20990"/>
    </source>
</evidence>
<evidence type="ECO:0000313" key="5">
    <source>
        <dbReference type="Proteomes" id="UP001524383"/>
    </source>
</evidence>
<dbReference type="InterPro" id="IPR048389">
    <property type="entry name" value="YciQ-like_C"/>
</dbReference>
<dbReference type="Pfam" id="PF20990">
    <property type="entry name" value="DUF2207_C"/>
    <property type="match status" value="1"/>
</dbReference>
<evidence type="ECO:0000313" key="4">
    <source>
        <dbReference type="EMBL" id="MCQ1539003.1"/>
    </source>
</evidence>
<dbReference type="Pfam" id="PF09972">
    <property type="entry name" value="DUF2207"/>
    <property type="match status" value="1"/>
</dbReference>
<protein>
    <submittedName>
        <fullName evidence="4">DUF2207 domain-containing protein</fullName>
    </submittedName>
</protein>